<proteinExistence type="predicted"/>
<dbReference type="PATRIC" id="fig|1702214.3.peg.949"/>
<keyword evidence="3" id="KW-1185">Reference proteome</keyword>
<evidence type="ECO:0000259" key="1">
    <source>
        <dbReference type="Pfam" id="PF03781"/>
    </source>
</evidence>
<accession>A0A0Q4B7S6</accession>
<dbReference type="EMBL" id="LIIK01000009">
    <property type="protein sequence ID" value="KQM09256.1"/>
    <property type="molecule type" value="Genomic_DNA"/>
</dbReference>
<reference evidence="2" key="1">
    <citation type="submission" date="2015-08" db="EMBL/GenBank/DDBJ databases">
        <title>Candidatus Bacteriodes Periocalifornicus.</title>
        <authorList>
            <person name="McLean J.S."/>
            <person name="Kelley S."/>
        </authorList>
    </citation>
    <scope>NUCLEOTIDE SEQUENCE [LARGE SCALE GENOMIC DNA]</scope>
    <source>
        <strain evidence="2">12B</strain>
    </source>
</reference>
<dbReference type="PANTHER" id="PTHR23150">
    <property type="entry name" value="SULFATASE MODIFYING FACTOR 1, 2"/>
    <property type="match status" value="1"/>
</dbReference>
<organism evidence="2 3">
    <name type="scientific">Candidatus [Bacteroides] periocalifornicus</name>
    <dbReference type="NCBI Taxonomy" id="1702214"/>
    <lineage>
        <taxon>Bacteria</taxon>
        <taxon>Pseudomonadati</taxon>
        <taxon>Bacteroidota</taxon>
    </lineage>
</organism>
<dbReference type="InterPro" id="IPR051043">
    <property type="entry name" value="Sulfatase_Mod_Factor_Kinase"/>
</dbReference>
<dbReference type="Gene3D" id="3.90.1580.10">
    <property type="entry name" value="paralog of FGE (formylglycine-generating enzyme)"/>
    <property type="match status" value="1"/>
</dbReference>
<sequence length="257" mass="28727">MPVVKIAAGTFKMGTPKDDQEFKLDEKQHVVTLTRDFYMSACQITNAQFALFLNEKGVKADGKFATLGHGAQIVVKSSEMGLTYKGNQWTVAAEYANHPVVFVSWYGADEYARWAGGSLPTEAQWEYACRAGSEKAFCFGDPDEEKLKEYAWFKESKLKDEKALHIHEVGKKKPNAWGLYDMHGNVWEWCADWYEAYKGNATEDPTGPTQGEKRVARGGSAFEPFLVNRSAKRGSERPDALLSDVGFRVVFPASSVQ</sequence>
<feature type="domain" description="Sulfatase-modifying factor enzyme-like" evidence="1">
    <location>
        <begin position="3"/>
        <end position="250"/>
    </location>
</feature>
<dbReference type="GO" id="GO:0120147">
    <property type="term" value="F:formylglycine-generating oxidase activity"/>
    <property type="evidence" value="ECO:0007669"/>
    <property type="project" value="TreeGrafter"/>
</dbReference>
<protein>
    <recommendedName>
        <fullName evidence="1">Sulfatase-modifying factor enzyme-like domain-containing protein</fullName>
    </recommendedName>
</protein>
<dbReference type="Pfam" id="PF03781">
    <property type="entry name" value="FGE-sulfatase"/>
    <property type="match status" value="1"/>
</dbReference>
<dbReference type="Proteomes" id="UP000054172">
    <property type="component" value="Unassembled WGS sequence"/>
</dbReference>
<evidence type="ECO:0000313" key="2">
    <source>
        <dbReference type="EMBL" id="KQM09256.1"/>
    </source>
</evidence>
<gene>
    <name evidence="2" type="ORF">AL399_02940</name>
</gene>
<dbReference type="InterPro" id="IPR042095">
    <property type="entry name" value="SUMF_sf"/>
</dbReference>
<comment type="caution">
    <text evidence="2">The sequence shown here is derived from an EMBL/GenBank/DDBJ whole genome shotgun (WGS) entry which is preliminary data.</text>
</comment>
<dbReference type="STRING" id="1702214.AL399_02940"/>
<dbReference type="InterPro" id="IPR005532">
    <property type="entry name" value="SUMF_dom"/>
</dbReference>
<dbReference type="SUPFAM" id="SSF56436">
    <property type="entry name" value="C-type lectin-like"/>
    <property type="match status" value="1"/>
</dbReference>
<dbReference type="AlphaFoldDB" id="A0A0Q4B7S6"/>
<evidence type="ECO:0000313" key="3">
    <source>
        <dbReference type="Proteomes" id="UP000054172"/>
    </source>
</evidence>
<dbReference type="PANTHER" id="PTHR23150:SF19">
    <property type="entry name" value="FORMYLGLYCINE-GENERATING ENZYME"/>
    <property type="match status" value="1"/>
</dbReference>
<dbReference type="InterPro" id="IPR016187">
    <property type="entry name" value="CTDL_fold"/>
</dbReference>
<name>A0A0Q4B7S6_9BACT</name>